<organism evidence="2 3">
    <name type="scientific">Aliiroseovarius sediminilitoris</name>
    <dbReference type="NCBI Taxonomy" id="1173584"/>
    <lineage>
        <taxon>Bacteria</taxon>
        <taxon>Pseudomonadati</taxon>
        <taxon>Pseudomonadota</taxon>
        <taxon>Alphaproteobacteria</taxon>
        <taxon>Rhodobacterales</taxon>
        <taxon>Paracoccaceae</taxon>
        <taxon>Aliiroseovarius</taxon>
    </lineage>
</organism>
<sequence length="543" mass="59044">MWAAGGISPVPVLVAGLFLSVASPAWAQNEAWSLGETDPAPVVVNGGVAYLAPVHLPPPPLTDRPTVRVTFPTLTNAPVLGPKKKKRGHQLLAQLVAQGKAAGNRGDLYDNRDRGHSRLNVKAHPQLTELLYHPVLRDQNIDYGAAVGLLFDVPVIGNSSTALTAGPFARSVPRMVLTGMQPVGAEALYQNYVNGQIHVYPSYRDHEPGGKDMLPANTPYYIISQGSSGSDQPHLEALAMILAAFRPDTKARLMETGLLASTVQMVFRRSRNQVRERGAYLAAVAHPTAFPAEGINLERLVALANAIQPDNIPPMVQLSVLEEPENQPGVDVFGDGLSERLFDTPSAIARVWRSHRYKREMVLSAKDTVDPNGRPLTFNWVLLRGDRRQVTIAPLDDTGTSARITIGWQGPSIVAGSDDVSSSRVDIAVIAYNGVYDSAPAFLSVLLPDHETRYYSPGPEADMRITRLVRTARDGQIFDPVVFPRTDWADDFTYDGTSLTGWVRRSEFGEQSFDAEGKTGGKQPRYPIVEGVDGLPAVVQQTQ</sequence>
<dbReference type="Proteomes" id="UP000199650">
    <property type="component" value="Unassembled WGS sequence"/>
</dbReference>
<keyword evidence="1" id="KW-0732">Signal</keyword>
<feature type="signal peptide" evidence="1">
    <location>
        <begin position="1"/>
        <end position="27"/>
    </location>
</feature>
<keyword evidence="3" id="KW-1185">Reference proteome</keyword>
<accession>A0A1I0R8V2</accession>
<dbReference type="OrthoDB" id="175605at2"/>
<dbReference type="RefSeq" id="WP_091433299.1">
    <property type="nucleotide sequence ID" value="NZ_FOJB01000003.1"/>
</dbReference>
<proteinExistence type="predicted"/>
<dbReference type="STRING" id="1173584.SAMN05444851_3254"/>
<feature type="chain" id="PRO_5011543133" evidence="1">
    <location>
        <begin position="28"/>
        <end position="543"/>
    </location>
</feature>
<evidence type="ECO:0000256" key="1">
    <source>
        <dbReference type="SAM" id="SignalP"/>
    </source>
</evidence>
<reference evidence="2 3" key="1">
    <citation type="submission" date="2016-10" db="EMBL/GenBank/DDBJ databases">
        <authorList>
            <person name="de Groot N.N."/>
        </authorList>
    </citation>
    <scope>NUCLEOTIDE SEQUENCE [LARGE SCALE GENOMIC DNA]</scope>
    <source>
        <strain evidence="2 3">DSM 29439</strain>
    </source>
</reference>
<dbReference type="AlphaFoldDB" id="A0A1I0R8V2"/>
<gene>
    <name evidence="2" type="ORF">SAMN05444851_3254</name>
</gene>
<name>A0A1I0R8V2_9RHOB</name>
<dbReference type="EMBL" id="FOJB01000003">
    <property type="protein sequence ID" value="SEW37229.1"/>
    <property type="molecule type" value="Genomic_DNA"/>
</dbReference>
<protein>
    <submittedName>
        <fullName evidence="2">Uncharacterized protein</fullName>
    </submittedName>
</protein>
<evidence type="ECO:0000313" key="2">
    <source>
        <dbReference type="EMBL" id="SEW37229.1"/>
    </source>
</evidence>
<evidence type="ECO:0000313" key="3">
    <source>
        <dbReference type="Proteomes" id="UP000199650"/>
    </source>
</evidence>